<comment type="caution">
    <text evidence="1">The sequence shown here is derived from an EMBL/GenBank/DDBJ whole genome shotgun (WGS) entry which is preliminary data.</text>
</comment>
<dbReference type="Proteomes" id="UP000479132">
    <property type="component" value="Unassembled WGS sequence"/>
</dbReference>
<accession>A0A6M1T3S0</accession>
<dbReference type="PROSITE" id="PS51257">
    <property type="entry name" value="PROKAR_LIPOPROTEIN"/>
    <property type="match status" value="1"/>
</dbReference>
<organism evidence="1 2">
    <name type="scientific">Fodinibius halophilus</name>
    <dbReference type="NCBI Taxonomy" id="1736908"/>
    <lineage>
        <taxon>Bacteria</taxon>
        <taxon>Pseudomonadati</taxon>
        <taxon>Balneolota</taxon>
        <taxon>Balneolia</taxon>
        <taxon>Balneolales</taxon>
        <taxon>Balneolaceae</taxon>
        <taxon>Fodinibius</taxon>
    </lineage>
</organism>
<keyword evidence="2" id="KW-1185">Reference proteome</keyword>
<proteinExistence type="predicted"/>
<evidence type="ECO:0000313" key="2">
    <source>
        <dbReference type="Proteomes" id="UP000479132"/>
    </source>
</evidence>
<reference evidence="1 2" key="1">
    <citation type="submission" date="2020-02" db="EMBL/GenBank/DDBJ databases">
        <title>Aliifodinibius halophilus 2W32, complete genome.</title>
        <authorList>
            <person name="Li Y."/>
            <person name="Wu S."/>
        </authorList>
    </citation>
    <scope>NUCLEOTIDE SEQUENCE [LARGE SCALE GENOMIC DNA]</scope>
    <source>
        <strain evidence="1 2">2W32</strain>
    </source>
</reference>
<protein>
    <submittedName>
        <fullName evidence="1">Uncharacterized protein</fullName>
    </submittedName>
</protein>
<dbReference type="EMBL" id="JAALLS010000012">
    <property type="protein sequence ID" value="NGP88739.1"/>
    <property type="molecule type" value="Genomic_DNA"/>
</dbReference>
<sequence length="299" mass="32912">MKKQLYIILFVATTIFSSCTLDHLEDTGSDPITKEDLAMASQIIGNSLSNNNSGVVLSISDALTIISQTSFTETNSKAKRKEQDLSGRGKETNYNYRYNEGTGVHHVSFMREVMFDAPFFMKTVTDSLKYIYRDAEGNFIPFPREQENDIASVNYTGQRNGQINTGEERISFSRTDTFMVGGYTDNSTALTVEGNHAGSSTTSTEQADGSGSTYTYDLTITFLNIQIGKEALDQIHPGLALAGRLQWQLTVWANAKREGTGNKMTGTIKALGNGTAQLYFENSTAQFLLNLQTGEVSEL</sequence>
<evidence type="ECO:0000313" key="1">
    <source>
        <dbReference type="EMBL" id="NGP88739.1"/>
    </source>
</evidence>
<name>A0A6M1T3S0_9BACT</name>
<gene>
    <name evidence="1" type="ORF">G3569_10255</name>
</gene>
<dbReference type="AlphaFoldDB" id="A0A6M1T3S0"/>
<dbReference type="RefSeq" id="WP_165268784.1">
    <property type="nucleotide sequence ID" value="NZ_JAALLS010000012.1"/>
</dbReference>